<name>A0A409W0Y4_9AGAR</name>
<gene>
    <name evidence="1" type="ORF">CVT26_006863</name>
</gene>
<protein>
    <submittedName>
        <fullName evidence="1">Uncharacterized protein</fullName>
    </submittedName>
</protein>
<dbReference type="Proteomes" id="UP000284706">
    <property type="component" value="Unassembled WGS sequence"/>
</dbReference>
<dbReference type="AlphaFoldDB" id="A0A409W0Y4"/>
<evidence type="ECO:0000313" key="1">
    <source>
        <dbReference type="EMBL" id="PPQ72123.1"/>
    </source>
</evidence>
<keyword evidence="2" id="KW-1185">Reference proteome</keyword>
<reference evidence="1 2" key="1">
    <citation type="journal article" date="2018" name="Evol. Lett.">
        <title>Horizontal gene cluster transfer increased hallucinogenic mushroom diversity.</title>
        <authorList>
            <person name="Reynolds H.T."/>
            <person name="Vijayakumar V."/>
            <person name="Gluck-Thaler E."/>
            <person name="Korotkin H.B."/>
            <person name="Matheny P.B."/>
            <person name="Slot J.C."/>
        </authorList>
    </citation>
    <scope>NUCLEOTIDE SEQUENCE [LARGE SCALE GENOMIC DNA]</scope>
    <source>
        <strain evidence="1 2">SRW20</strain>
    </source>
</reference>
<dbReference type="InParanoid" id="A0A409W0Y4"/>
<dbReference type="EMBL" id="NHYE01005472">
    <property type="protein sequence ID" value="PPQ72123.1"/>
    <property type="molecule type" value="Genomic_DNA"/>
</dbReference>
<evidence type="ECO:0000313" key="2">
    <source>
        <dbReference type="Proteomes" id="UP000284706"/>
    </source>
</evidence>
<feature type="non-terminal residue" evidence="1">
    <location>
        <position position="143"/>
    </location>
</feature>
<organism evidence="1 2">
    <name type="scientific">Gymnopilus dilepis</name>
    <dbReference type="NCBI Taxonomy" id="231916"/>
    <lineage>
        <taxon>Eukaryota</taxon>
        <taxon>Fungi</taxon>
        <taxon>Dikarya</taxon>
        <taxon>Basidiomycota</taxon>
        <taxon>Agaricomycotina</taxon>
        <taxon>Agaricomycetes</taxon>
        <taxon>Agaricomycetidae</taxon>
        <taxon>Agaricales</taxon>
        <taxon>Agaricineae</taxon>
        <taxon>Hymenogastraceae</taxon>
        <taxon>Gymnopilus</taxon>
    </lineage>
</organism>
<accession>A0A409W0Y4</accession>
<comment type="caution">
    <text evidence="1">The sequence shown here is derived from an EMBL/GenBank/DDBJ whole genome shotgun (WGS) entry which is preliminary data.</text>
</comment>
<proteinExistence type="predicted"/>
<sequence length="143" mass="16035">MRLLHRESLFRIKDRCFNLSLLNAFPHLELPPSAVRLMGQPSDDGNPPVVDPGEAAIFFLVCEEIRIKTKDICQASKEQCPDSSLSASVKRTTGLIWDKVQDTPPRSLSLISELVYEYKANIRILGGTFTAVSTDDSKFHLKM</sequence>